<reference evidence="2" key="1">
    <citation type="journal article" date="2023" name="Mol. Phylogenet. Evol.">
        <title>Genome-scale phylogeny and comparative genomics of the fungal order Sordariales.</title>
        <authorList>
            <person name="Hensen N."/>
            <person name="Bonometti L."/>
            <person name="Westerberg I."/>
            <person name="Brannstrom I.O."/>
            <person name="Guillou S."/>
            <person name="Cros-Aarteil S."/>
            <person name="Calhoun S."/>
            <person name="Haridas S."/>
            <person name="Kuo A."/>
            <person name="Mondo S."/>
            <person name="Pangilinan J."/>
            <person name="Riley R."/>
            <person name="LaButti K."/>
            <person name="Andreopoulos B."/>
            <person name="Lipzen A."/>
            <person name="Chen C."/>
            <person name="Yan M."/>
            <person name="Daum C."/>
            <person name="Ng V."/>
            <person name="Clum A."/>
            <person name="Steindorff A."/>
            <person name="Ohm R.A."/>
            <person name="Martin F."/>
            <person name="Silar P."/>
            <person name="Natvig D.O."/>
            <person name="Lalanne C."/>
            <person name="Gautier V."/>
            <person name="Ament-Velasquez S.L."/>
            <person name="Kruys A."/>
            <person name="Hutchinson M.I."/>
            <person name="Powell A.J."/>
            <person name="Barry K."/>
            <person name="Miller A.N."/>
            <person name="Grigoriev I.V."/>
            <person name="Debuchy R."/>
            <person name="Gladieux P."/>
            <person name="Hiltunen Thoren M."/>
            <person name="Johannesson H."/>
        </authorList>
    </citation>
    <scope>NUCLEOTIDE SEQUENCE</scope>
    <source>
        <strain evidence="2">CBS 508.74</strain>
    </source>
</reference>
<dbReference type="GeneID" id="89934443"/>
<dbReference type="PROSITE" id="PS50181">
    <property type="entry name" value="FBOX"/>
    <property type="match status" value="1"/>
</dbReference>
<dbReference type="SUPFAM" id="SSF81383">
    <property type="entry name" value="F-box domain"/>
    <property type="match status" value="1"/>
</dbReference>
<evidence type="ECO:0000259" key="1">
    <source>
        <dbReference type="PROSITE" id="PS50181"/>
    </source>
</evidence>
<accession>A0AAN6YUC5</accession>
<keyword evidence="3" id="KW-1185">Reference proteome</keyword>
<dbReference type="RefSeq" id="XP_064670964.1">
    <property type="nucleotide sequence ID" value="XM_064810318.1"/>
</dbReference>
<dbReference type="EMBL" id="MU853339">
    <property type="protein sequence ID" value="KAK4113394.1"/>
    <property type="molecule type" value="Genomic_DNA"/>
</dbReference>
<protein>
    <submittedName>
        <fullName evidence="2">F-box domain-containing protein</fullName>
    </submittedName>
</protein>
<sequence>MSTSSLKPEILISRLSHRPCHLIGAMITISDPPKPRALADRLWTHRVSSLGILDRLPPEIMWMFLDLLDIQSIARFAMVSSRGNTVVRSHRPYRDLVTFAPHVLAAFGRTGLNGLHSVAELYAALQTERCAKCKEYGAFLFLPTCERCCWECLLCNPSLRMVTPKEAKRYFGLSERYLHRLPTLSVIPGNYGICGDPAPDPCKLVSVKAARSLGLMVHGSAEKLAQAMARRCKSTLALIVGRYLQGEPAVAQDQDLLLMPCQGNIPTDNFFGMASIPFPSLSRSGRVEDGLWCKGCEVTVREHDRGRLPGDVLAAVVPPDCGPNRVLVGLERRARSRESFLEHIKHCYGARKLVAELKTGNS</sequence>
<dbReference type="Pfam" id="PF00646">
    <property type="entry name" value="F-box"/>
    <property type="match status" value="1"/>
</dbReference>
<feature type="domain" description="F-box" evidence="1">
    <location>
        <begin position="50"/>
        <end position="96"/>
    </location>
</feature>
<dbReference type="Proteomes" id="UP001302812">
    <property type="component" value="Unassembled WGS sequence"/>
</dbReference>
<name>A0AAN6YUC5_9PEZI</name>
<dbReference type="AlphaFoldDB" id="A0AAN6YUC5"/>
<dbReference type="InterPro" id="IPR001810">
    <property type="entry name" value="F-box_dom"/>
</dbReference>
<comment type="caution">
    <text evidence="2">The sequence shown here is derived from an EMBL/GenBank/DDBJ whole genome shotgun (WGS) entry which is preliminary data.</text>
</comment>
<reference evidence="2" key="2">
    <citation type="submission" date="2023-05" db="EMBL/GenBank/DDBJ databases">
        <authorList>
            <consortium name="Lawrence Berkeley National Laboratory"/>
            <person name="Steindorff A."/>
            <person name="Hensen N."/>
            <person name="Bonometti L."/>
            <person name="Westerberg I."/>
            <person name="Brannstrom I.O."/>
            <person name="Guillou S."/>
            <person name="Cros-Aarteil S."/>
            <person name="Calhoun S."/>
            <person name="Haridas S."/>
            <person name="Kuo A."/>
            <person name="Mondo S."/>
            <person name="Pangilinan J."/>
            <person name="Riley R."/>
            <person name="Labutti K."/>
            <person name="Andreopoulos B."/>
            <person name="Lipzen A."/>
            <person name="Chen C."/>
            <person name="Yanf M."/>
            <person name="Daum C."/>
            <person name="Ng V."/>
            <person name="Clum A."/>
            <person name="Ohm R."/>
            <person name="Martin F."/>
            <person name="Silar P."/>
            <person name="Natvig D."/>
            <person name="Lalanne C."/>
            <person name="Gautier V."/>
            <person name="Ament-Velasquez S.L."/>
            <person name="Kruys A."/>
            <person name="Hutchinson M.I."/>
            <person name="Powell A.J."/>
            <person name="Barry K."/>
            <person name="Miller A.N."/>
            <person name="Grigoriev I.V."/>
            <person name="Debuchy R."/>
            <person name="Gladieux P."/>
            <person name="Thoren M.H."/>
            <person name="Johannesson H."/>
        </authorList>
    </citation>
    <scope>NUCLEOTIDE SEQUENCE</scope>
    <source>
        <strain evidence="2">CBS 508.74</strain>
    </source>
</reference>
<proteinExistence type="predicted"/>
<evidence type="ECO:0000313" key="3">
    <source>
        <dbReference type="Proteomes" id="UP001302812"/>
    </source>
</evidence>
<dbReference type="InterPro" id="IPR036047">
    <property type="entry name" value="F-box-like_dom_sf"/>
</dbReference>
<organism evidence="2 3">
    <name type="scientific">Canariomyces notabilis</name>
    <dbReference type="NCBI Taxonomy" id="2074819"/>
    <lineage>
        <taxon>Eukaryota</taxon>
        <taxon>Fungi</taxon>
        <taxon>Dikarya</taxon>
        <taxon>Ascomycota</taxon>
        <taxon>Pezizomycotina</taxon>
        <taxon>Sordariomycetes</taxon>
        <taxon>Sordariomycetidae</taxon>
        <taxon>Sordariales</taxon>
        <taxon>Chaetomiaceae</taxon>
        <taxon>Canariomyces</taxon>
    </lineage>
</organism>
<gene>
    <name evidence="2" type="ORF">N656DRAFT_615974</name>
</gene>
<evidence type="ECO:0000313" key="2">
    <source>
        <dbReference type="EMBL" id="KAK4113394.1"/>
    </source>
</evidence>